<evidence type="ECO:0000256" key="1">
    <source>
        <dbReference type="SAM" id="Phobius"/>
    </source>
</evidence>
<sequence>MNFTMSGNEWFILGGAVLSVCLFLCVRKHFHPAVILLLWLFVTALVETFDYALAATPFRMYYCGDNQSYEISGAVLAIFVYPAYAYLFLYIYDKWKLRGGKLLLYILAWIVLSLAIEWLFDRFGVFHYTGWKLAYSALVYVFCDFVLLWIYRFILRHLPPNVPQRP</sequence>
<feature type="transmembrane region" description="Helical" evidence="1">
    <location>
        <begin position="33"/>
        <end position="51"/>
    </location>
</feature>
<feature type="transmembrane region" description="Helical" evidence="1">
    <location>
        <begin position="6"/>
        <end position="26"/>
    </location>
</feature>
<keyword evidence="1" id="KW-0472">Membrane</keyword>
<dbReference type="KEGG" id="coh:EAV92_01935"/>
<evidence type="ECO:0000313" key="2">
    <source>
        <dbReference type="EMBL" id="AYQ71452.1"/>
    </source>
</evidence>
<organism evidence="2 3">
    <name type="scientific">Cohnella candidum</name>
    <dbReference type="NCBI Taxonomy" id="2674991"/>
    <lineage>
        <taxon>Bacteria</taxon>
        <taxon>Bacillati</taxon>
        <taxon>Bacillota</taxon>
        <taxon>Bacilli</taxon>
        <taxon>Bacillales</taxon>
        <taxon>Paenibacillaceae</taxon>
        <taxon>Cohnella</taxon>
    </lineage>
</organism>
<feature type="transmembrane region" description="Helical" evidence="1">
    <location>
        <begin position="102"/>
        <end position="120"/>
    </location>
</feature>
<evidence type="ECO:0000313" key="3">
    <source>
        <dbReference type="Proteomes" id="UP000269097"/>
    </source>
</evidence>
<dbReference type="AlphaFoldDB" id="A0A3G3JTC1"/>
<accession>A0A3G3JTC1</accession>
<feature type="transmembrane region" description="Helical" evidence="1">
    <location>
        <begin position="71"/>
        <end position="90"/>
    </location>
</feature>
<feature type="transmembrane region" description="Helical" evidence="1">
    <location>
        <begin position="132"/>
        <end position="151"/>
    </location>
</feature>
<dbReference type="Proteomes" id="UP000269097">
    <property type="component" value="Chromosome"/>
</dbReference>
<proteinExistence type="predicted"/>
<dbReference type="RefSeq" id="WP_123039515.1">
    <property type="nucleotide sequence ID" value="NZ_CP033433.1"/>
</dbReference>
<dbReference type="EMBL" id="CP033433">
    <property type="protein sequence ID" value="AYQ71452.1"/>
    <property type="molecule type" value="Genomic_DNA"/>
</dbReference>
<keyword evidence="1" id="KW-1133">Transmembrane helix</keyword>
<keyword evidence="1" id="KW-0812">Transmembrane</keyword>
<gene>
    <name evidence="2" type="ORF">EAV92_01935</name>
</gene>
<protein>
    <submittedName>
        <fullName evidence="2">Uncharacterized protein</fullName>
    </submittedName>
</protein>
<reference evidence="2 3" key="1">
    <citation type="submission" date="2018-10" db="EMBL/GenBank/DDBJ databases">
        <title>Genome Sequence of Cohnella sp.</title>
        <authorList>
            <person name="Srinivasan S."/>
            <person name="Kim M.K."/>
        </authorList>
    </citation>
    <scope>NUCLEOTIDE SEQUENCE [LARGE SCALE GENOMIC DNA]</scope>
    <source>
        <strain evidence="2 3">18JY8-7</strain>
    </source>
</reference>
<name>A0A3G3JTC1_9BACL</name>
<keyword evidence="3" id="KW-1185">Reference proteome</keyword>